<dbReference type="Gene3D" id="3.40.50.1820">
    <property type="entry name" value="alpha/beta hydrolase"/>
    <property type="match status" value="1"/>
</dbReference>
<dbReference type="AlphaFoldDB" id="A0A1E8GKM1"/>
<dbReference type="EMBL" id="MKIR01000024">
    <property type="protein sequence ID" value="OFI48496.1"/>
    <property type="molecule type" value="Genomic_DNA"/>
</dbReference>
<gene>
    <name evidence="1" type="ORF">BG261_06230</name>
</gene>
<organism evidence="1 2">
    <name type="scientific">Floricoccus tropicus</name>
    <dbReference type="NCBI Taxonomy" id="1859473"/>
    <lineage>
        <taxon>Bacteria</taxon>
        <taxon>Bacillati</taxon>
        <taxon>Bacillota</taxon>
        <taxon>Bacilli</taxon>
        <taxon>Lactobacillales</taxon>
        <taxon>Streptococcaceae</taxon>
        <taxon>Floricoccus</taxon>
    </lineage>
</organism>
<sequence>MAFFKNLFVKTPKTIKTGVHCPAIFIPGSSAGKNRFDLTFKMMNINPKNVLKLVVNSNKVISTTGVFKGYVVIAFENNRDGYENIKEQAQLLDAAFAYLVSRFDFEEFNAVGHSNGGLNWTIFLEKYFGNYDKTILNLVTIGTPFNLDRKDGKKTPMLIDLIREKNSIPRNLKVHAIAGLDDGIVANRSAWASKDIFYKTVADFTELNVSGLTSYHSALPQNQLIVDSLTSILRIPQ</sequence>
<proteinExistence type="predicted"/>
<accession>A0A1E8GKM1</accession>
<dbReference type="Pfam" id="PF06028">
    <property type="entry name" value="DUF915"/>
    <property type="match status" value="1"/>
</dbReference>
<evidence type="ECO:0008006" key="3">
    <source>
        <dbReference type="Google" id="ProtNLM"/>
    </source>
</evidence>
<keyword evidence="2" id="KW-1185">Reference proteome</keyword>
<comment type="caution">
    <text evidence="1">The sequence shown here is derived from an EMBL/GenBank/DDBJ whole genome shotgun (WGS) entry which is preliminary data.</text>
</comment>
<protein>
    <recommendedName>
        <fullName evidence="3">Alpha/beta hydrolase</fullName>
    </recommendedName>
</protein>
<dbReference type="SUPFAM" id="SSF53474">
    <property type="entry name" value="alpha/beta-Hydrolases"/>
    <property type="match status" value="1"/>
</dbReference>
<evidence type="ECO:0000313" key="2">
    <source>
        <dbReference type="Proteomes" id="UP000178622"/>
    </source>
</evidence>
<dbReference type="STRING" id="1859473.BG261_06230"/>
<dbReference type="InterPro" id="IPR010315">
    <property type="entry name" value="DUF915_hydro-like"/>
</dbReference>
<dbReference type="Proteomes" id="UP000178622">
    <property type="component" value="Unassembled WGS sequence"/>
</dbReference>
<evidence type="ECO:0000313" key="1">
    <source>
        <dbReference type="EMBL" id="OFI48496.1"/>
    </source>
</evidence>
<reference evidence="2" key="1">
    <citation type="submission" date="2016-09" db="EMBL/GenBank/DDBJ databases">
        <title>Draft genome sequence of a novel species of the family Streptococcaceae isolated from flowers.</title>
        <authorList>
            <person name="Chuah L.-O."/>
            <person name="Yap K.-P."/>
            <person name="Thong K.L."/>
            <person name="Liong M.T."/>
            <person name="Ahmad R."/>
            <person name="Rusul G."/>
        </authorList>
    </citation>
    <scope>NUCLEOTIDE SEQUENCE [LARGE SCALE GENOMIC DNA]</scope>
    <source>
        <strain evidence="2">DF1</strain>
    </source>
</reference>
<dbReference type="OrthoDB" id="2157689at2"/>
<dbReference type="InterPro" id="IPR029058">
    <property type="entry name" value="AB_hydrolase_fold"/>
</dbReference>
<name>A0A1E8GKM1_9LACT</name>
<dbReference type="RefSeq" id="WP_070792893.1">
    <property type="nucleotide sequence ID" value="NZ_MKIR01000024.1"/>
</dbReference>